<proteinExistence type="predicted"/>
<dbReference type="RefSeq" id="WP_182958872.1">
    <property type="nucleotide sequence ID" value="NZ_WNXC01000005.1"/>
</dbReference>
<dbReference type="Proteomes" id="UP000636110">
    <property type="component" value="Unassembled WGS sequence"/>
</dbReference>
<accession>A0ABR6EY75</accession>
<dbReference type="Pfam" id="PF26622">
    <property type="entry name" value="DUF8199"/>
    <property type="match status" value="1"/>
</dbReference>
<dbReference type="InterPro" id="IPR058060">
    <property type="entry name" value="HYC_CC_PP"/>
</dbReference>
<comment type="caution">
    <text evidence="1">The sequence shown here is derived from an EMBL/GenBank/DDBJ whole genome shotgun (WGS) entry which is preliminary data.</text>
</comment>
<dbReference type="NCBIfam" id="NF047658">
    <property type="entry name" value="HYC_CC_PP"/>
    <property type="match status" value="1"/>
</dbReference>
<gene>
    <name evidence="1" type="ORF">GM920_14915</name>
</gene>
<name>A0ABR6EY75_9SPHI</name>
<reference evidence="1 2" key="1">
    <citation type="submission" date="2019-11" db="EMBL/GenBank/DDBJ databases">
        <title>Description of Pedobacter sp. LMG 31462T.</title>
        <authorList>
            <person name="Carlier A."/>
            <person name="Qi S."/>
            <person name="Vandamme P."/>
        </authorList>
    </citation>
    <scope>NUCLEOTIDE SEQUENCE [LARGE SCALE GENOMIC DNA]</scope>
    <source>
        <strain evidence="1 2">LMG 31462</strain>
    </source>
</reference>
<organism evidence="1 2">
    <name type="scientific">Pedobacter gandavensis</name>
    <dbReference type="NCBI Taxonomy" id="2679963"/>
    <lineage>
        <taxon>Bacteria</taxon>
        <taxon>Pseudomonadati</taxon>
        <taxon>Bacteroidota</taxon>
        <taxon>Sphingobacteriia</taxon>
        <taxon>Sphingobacteriales</taxon>
        <taxon>Sphingobacteriaceae</taxon>
        <taxon>Pedobacter</taxon>
    </lineage>
</organism>
<keyword evidence="2" id="KW-1185">Reference proteome</keyword>
<protein>
    <submittedName>
        <fullName evidence="1">Uncharacterized protein</fullName>
    </submittedName>
</protein>
<evidence type="ECO:0000313" key="1">
    <source>
        <dbReference type="EMBL" id="MBB2150190.1"/>
    </source>
</evidence>
<dbReference type="EMBL" id="WNXC01000005">
    <property type="protein sequence ID" value="MBB2150190.1"/>
    <property type="molecule type" value="Genomic_DNA"/>
</dbReference>
<dbReference type="InterPro" id="IPR058512">
    <property type="entry name" value="DUF8199"/>
</dbReference>
<evidence type="ECO:0000313" key="2">
    <source>
        <dbReference type="Proteomes" id="UP000636110"/>
    </source>
</evidence>
<sequence length="132" mass="14825">MKLQQKLTLGLCAFYLITMIGFALNMHFCGGKLSEVRWIENASCSACKSSAKKQESGDCCKDKSIEAKIKDSHQVGAKVKLPTDFSLEMLFSPMISEVFRQLMPMLFSRIENKAPPLSSILSLHAYHCVFRN</sequence>